<proteinExistence type="predicted"/>
<comment type="caution">
    <text evidence="1">The sequence shown here is derived from an EMBL/GenBank/DDBJ whole genome shotgun (WGS) entry which is preliminary data.</text>
</comment>
<dbReference type="AlphaFoldDB" id="A0A396HRB5"/>
<accession>A0A396HRB5</accession>
<evidence type="ECO:0000313" key="1">
    <source>
        <dbReference type="EMBL" id="RHN55906.1"/>
    </source>
</evidence>
<dbReference type="EMBL" id="PSQE01000005">
    <property type="protein sequence ID" value="RHN55906.1"/>
    <property type="molecule type" value="Genomic_DNA"/>
</dbReference>
<organism evidence="1">
    <name type="scientific">Medicago truncatula</name>
    <name type="common">Barrel medic</name>
    <name type="synonym">Medicago tribuloides</name>
    <dbReference type="NCBI Taxonomy" id="3880"/>
    <lineage>
        <taxon>Eukaryota</taxon>
        <taxon>Viridiplantae</taxon>
        <taxon>Streptophyta</taxon>
        <taxon>Embryophyta</taxon>
        <taxon>Tracheophyta</taxon>
        <taxon>Spermatophyta</taxon>
        <taxon>Magnoliopsida</taxon>
        <taxon>eudicotyledons</taxon>
        <taxon>Gunneridae</taxon>
        <taxon>Pentapetalae</taxon>
        <taxon>rosids</taxon>
        <taxon>fabids</taxon>
        <taxon>Fabales</taxon>
        <taxon>Fabaceae</taxon>
        <taxon>Papilionoideae</taxon>
        <taxon>50 kb inversion clade</taxon>
        <taxon>NPAAA clade</taxon>
        <taxon>Hologalegina</taxon>
        <taxon>IRL clade</taxon>
        <taxon>Trifolieae</taxon>
        <taxon>Medicago</taxon>
    </lineage>
</organism>
<dbReference type="Proteomes" id="UP000265566">
    <property type="component" value="Chromosome 5"/>
</dbReference>
<name>A0A396HRB5_MEDTR</name>
<protein>
    <submittedName>
        <fullName evidence="1">Uncharacterized protein</fullName>
    </submittedName>
</protein>
<reference evidence="1" key="1">
    <citation type="journal article" date="2018" name="Nat. Plants">
        <title>Whole-genome landscape of Medicago truncatula symbiotic genes.</title>
        <authorList>
            <person name="Pecrix Y."/>
            <person name="Gamas P."/>
            <person name="Carrere S."/>
        </authorList>
    </citation>
    <scope>NUCLEOTIDE SEQUENCE</scope>
    <source>
        <tissue evidence="1">Leaves</tissue>
    </source>
</reference>
<dbReference type="Gramene" id="rna31191">
    <property type="protein sequence ID" value="RHN55906.1"/>
    <property type="gene ID" value="gene31191"/>
</dbReference>
<gene>
    <name evidence="1" type="ORF">MtrunA17_Chr5g0423531</name>
</gene>
<sequence>MALKLPRNVVVYDWVDKEIIITKSFFDSANRLEITYQDIGSSLDECEVEVPDEDKRICSKS</sequence>